<dbReference type="InterPro" id="IPR036890">
    <property type="entry name" value="HATPase_C_sf"/>
</dbReference>
<evidence type="ECO:0000256" key="5">
    <source>
        <dbReference type="ARBA" id="ARBA00022741"/>
    </source>
</evidence>
<dbReference type="Pfam" id="PF07568">
    <property type="entry name" value="HisKA_2"/>
    <property type="match status" value="1"/>
</dbReference>
<keyword evidence="7" id="KW-0067">ATP-binding</keyword>
<comment type="catalytic activity">
    <reaction evidence="1">
        <text>ATP + protein L-histidine = ADP + protein N-phospho-L-histidine.</text>
        <dbReference type="EC" id="2.7.13.3"/>
    </reaction>
</comment>
<gene>
    <name evidence="9" type="ORF">F1737_11495</name>
</gene>
<dbReference type="GO" id="GO:0005524">
    <property type="term" value="F:ATP binding"/>
    <property type="evidence" value="ECO:0007669"/>
    <property type="project" value="UniProtKB-KW"/>
</dbReference>
<keyword evidence="3" id="KW-0597">Phosphoprotein</keyword>
<evidence type="ECO:0000256" key="2">
    <source>
        <dbReference type="ARBA" id="ARBA00012438"/>
    </source>
</evidence>
<keyword evidence="6" id="KW-0418">Kinase</keyword>
<sequence>MGAVPSMVVFNDDIGDTAGKGGVLESQNDDIRFIDDDYLLNADGEDAGLMRDYDKILEENDYLKKEIQYRVRSNLAIINGVMNLEISSCDDERIKGILQDSMSRIISMSFAYENIYNSDDISVFDMENFIRNLSHSFIEYYSPDSVISINVDTKGLGIIADDSVSFALVINDLFIISLKHSLCGRSSGRIGIKSVRSDDGFVRIVFSDDGSGQGAGFDIKTSKLPEVCTVKSLVERYFEGELNYNFAGNPEWEIVIPESKFNSS</sequence>
<evidence type="ECO:0000313" key="10">
    <source>
        <dbReference type="Proteomes" id="UP001301797"/>
    </source>
</evidence>
<organism evidence="9 10">
    <name type="scientific">Methanochimaera problematica</name>
    <dbReference type="NCBI Taxonomy" id="2609417"/>
    <lineage>
        <taxon>Archaea</taxon>
        <taxon>Methanobacteriati</taxon>
        <taxon>Methanobacteriota</taxon>
        <taxon>Stenosarchaea group</taxon>
        <taxon>Methanomicrobia</taxon>
        <taxon>Methanomicrobiales</taxon>
        <taxon>Methanomicrobiaceae</taxon>
        <taxon>Methanochimaera</taxon>
    </lineage>
</organism>
<dbReference type="PANTHER" id="PTHR41523">
    <property type="entry name" value="TWO-COMPONENT SYSTEM SENSOR PROTEIN"/>
    <property type="match status" value="1"/>
</dbReference>
<evidence type="ECO:0000256" key="4">
    <source>
        <dbReference type="ARBA" id="ARBA00022679"/>
    </source>
</evidence>
<keyword evidence="5" id="KW-0547">Nucleotide-binding</keyword>
<dbReference type="GO" id="GO:0004673">
    <property type="term" value="F:protein histidine kinase activity"/>
    <property type="evidence" value="ECO:0007669"/>
    <property type="project" value="UniProtKB-EC"/>
</dbReference>
<evidence type="ECO:0000256" key="1">
    <source>
        <dbReference type="ARBA" id="ARBA00000085"/>
    </source>
</evidence>
<reference evidence="9 10" key="1">
    <citation type="submission" date="2019-09" db="EMBL/GenBank/DDBJ databases">
        <title>The complete genome of Methanoplanus sp. FWC-SCC4.</title>
        <authorList>
            <person name="Chen S.-C."/>
            <person name="Zhou Y.-Z."/>
            <person name="Lai M.-C."/>
        </authorList>
    </citation>
    <scope>NUCLEOTIDE SEQUENCE [LARGE SCALE GENOMIC DNA]</scope>
    <source>
        <strain evidence="9 10">FWC-SCC4</strain>
    </source>
</reference>
<accession>A0AA97FD77</accession>
<keyword evidence="10" id="KW-1185">Reference proteome</keyword>
<dbReference type="AlphaFoldDB" id="A0AA97FD77"/>
<keyword evidence="4" id="KW-0808">Transferase</keyword>
<evidence type="ECO:0000256" key="6">
    <source>
        <dbReference type="ARBA" id="ARBA00022777"/>
    </source>
</evidence>
<dbReference type="EMBL" id="CP043875">
    <property type="protein sequence ID" value="WOF17255.1"/>
    <property type="molecule type" value="Genomic_DNA"/>
</dbReference>
<name>A0AA97FD77_9EURY</name>
<evidence type="ECO:0000256" key="3">
    <source>
        <dbReference type="ARBA" id="ARBA00022553"/>
    </source>
</evidence>
<evidence type="ECO:0000256" key="7">
    <source>
        <dbReference type="ARBA" id="ARBA00022840"/>
    </source>
</evidence>
<feature type="domain" description="Signal transduction histidine kinase subgroup 2 dimerisation and phosphoacceptor" evidence="8">
    <location>
        <begin position="66"/>
        <end position="140"/>
    </location>
</feature>
<evidence type="ECO:0000313" key="9">
    <source>
        <dbReference type="EMBL" id="WOF17255.1"/>
    </source>
</evidence>
<dbReference type="KEGG" id="mefw:F1737_11495"/>
<dbReference type="InterPro" id="IPR011495">
    <property type="entry name" value="Sig_transdc_His_kin_sub2_dim/P"/>
</dbReference>
<protein>
    <recommendedName>
        <fullName evidence="2">histidine kinase</fullName>
        <ecNumber evidence="2">2.7.13.3</ecNumber>
    </recommendedName>
</protein>
<dbReference type="Proteomes" id="UP001301797">
    <property type="component" value="Chromosome"/>
</dbReference>
<evidence type="ECO:0000259" key="8">
    <source>
        <dbReference type="Pfam" id="PF07568"/>
    </source>
</evidence>
<dbReference type="Gene3D" id="3.30.565.10">
    <property type="entry name" value="Histidine kinase-like ATPase, C-terminal domain"/>
    <property type="match status" value="1"/>
</dbReference>
<dbReference type="PANTHER" id="PTHR41523:SF8">
    <property type="entry name" value="ETHYLENE RESPONSE SENSOR PROTEIN"/>
    <property type="match status" value="1"/>
</dbReference>
<dbReference type="EC" id="2.7.13.3" evidence="2"/>
<proteinExistence type="predicted"/>